<dbReference type="SUPFAM" id="SSF55486">
    <property type="entry name" value="Metalloproteases ('zincins'), catalytic domain"/>
    <property type="match status" value="1"/>
</dbReference>
<protein>
    <submittedName>
        <fullName evidence="5">Peptidase M61</fullName>
    </submittedName>
</protein>
<accession>A0AAE9MPC6</accession>
<evidence type="ECO:0000256" key="2">
    <source>
        <dbReference type="SAM" id="SignalP"/>
    </source>
</evidence>
<dbReference type="RefSeq" id="WP_253679490.1">
    <property type="nucleotide sequence ID" value="NZ_CP050861.1"/>
</dbReference>
<feature type="domain" description="Peptidase M61 catalytic" evidence="3">
    <location>
        <begin position="318"/>
        <end position="426"/>
    </location>
</feature>
<feature type="region of interest" description="Disordered" evidence="1">
    <location>
        <begin position="608"/>
        <end position="631"/>
    </location>
</feature>
<dbReference type="EMBL" id="CP050861">
    <property type="protein sequence ID" value="UTD16037.1"/>
    <property type="molecule type" value="Genomic_DNA"/>
</dbReference>
<dbReference type="Gene3D" id="1.10.390.10">
    <property type="entry name" value="Neutral Protease Domain 2"/>
    <property type="match status" value="1"/>
</dbReference>
<evidence type="ECO:0000259" key="4">
    <source>
        <dbReference type="Pfam" id="PF17899"/>
    </source>
</evidence>
<name>A0AAE9MPC6_9FLAO</name>
<dbReference type="InterPro" id="IPR007963">
    <property type="entry name" value="Peptidase_M61_catalytic"/>
</dbReference>
<evidence type="ECO:0000313" key="5">
    <source>
        <dbReference type="EMBL" id="UTD16037.1"/>
    </source>
</evidence>
<dbReference type="Pfam" id="PF17899">
    <property type="entry name" value="Peptidase_M61_N"/>
    <property type="match status" value="1"/>
</dbReference>
<feature type="signal peptide" evidence="2">
    <location>
        <begin position="1"/>
        <end position="24"/>
    </location>
</feature>
<proteinExistence type="predicted"/>
<reference evidence="5" key="1">
    <citation type="submission" date="2020-04" db="EMBL/GenBank/DDBJ databases">
        <title>Tenacibaculum mesophilum bac2.</title>
        <authorList>
            <person name="Li M."/>
        </authorList>
    </citation>
    <scope>NUCLEOTIDE SEQUENCE</scope>
    <source>
        <strain evidence="5">Bac2</strain>
    </source>
</reference>
<dbReference type="PROSITE" id="PS51257">
    <property type="entry name" value="PROKAR_LIPOPROTEIN"/>
    <property type="match status" value="1"/>
</dbReference>
<dbReference type="Gene3D" id="2.30.42.10">
    <property type="match status" value="1"/>
</dbReference>
<gene>
    <name evidence="5" type="ORF">HER15_11390</name>
</gene>
<feature type="domain" description="Peptidase M61 N-terminal" evidence="4">
    <location>
        <begin position="38"/>
        <end position="222"/>
    </location>
</feature>
<evidence type="ECO:0000259" key="3">
    <source>
        <dbReference type="Pfam" id="PF05299"/>
    </source>
</evidence>
<dbReference type="Pfam" id="PF05299">
    <property type="entry name" value="Peptidase_M61"/>
    <property type="match status" value="1"/>
</dbReference>
<dbReference type="InterPro" id="IPR036034">
    <property type="entry name" value="PDZ_sf"/>
</dbReference>
<sequence length="631" mass="70672">MNKSILTTATIAALLLTSCNSTKKATNDLAVQTPIVTTLDLTKVDNDKVPVTVNPGRFTIEKVTYRLPRVVQGTYSVSDFGKYVDSFKALDYEGNELEVTKVDTNTWEITNAEKLDKVTYLVNDTFDMEVSGGIGGETPFSPAGTNIESTNYVLNLHGFVGYFDSLKNNQYKLDVVSPTNFKRTSALQEVGTKTSEDGSTLTSSYFAPRYFDITDNPMFYGELDVEEFKVGDIKIVLSVYSPNKKHSAEKIKAVMEKMMQAQKAYLGSINSTARYDIYLYLSDGTEKAPKGFGALEHHTSTVVVLPEAMPDEALAKSMIDVVSHEFFHIVTPLSVHSEDVHYFDYNQPTFSKHLWMYEGITEYFATLFQVNQGLVTEDEFYSKIMGKIKTASSMNDAMSFTKMSENVLDEPYASQYYNVYQKGALIGMCIDILMREESNGNRGVLSLMKELSLKYGKNKPFEDDKLIGEITEMTYPSIEAFLNTHVVGGTPINYNEFFAKAGLVLDESKVKTNYIQNDGAMIVRPDKATQTIRFTEAVKDNSFWAENGAQPNDAIKEVDGVAVTKESANQIFTKMFMWQPGNEVEVKLERDGKEVVIKTTLTQSYTKGTSLKDDPNATQKQKELRKAWLKG</sequence>
<dbReference type="Gene3D" id="2.60.40.3650">
    <property type="match status" value="1"/>
</dbReference>
<evidence type="ECO:0000256" key="1">
    <source>
        <dbReference type="SAM" id="MobiDB-lite"/>
    </source>
</evidence>
<evidence type="ECO:0000313" key="6">
    <source>
        <dbReference type="Proteomes" id="UP001056837"/>
    </source>
</evidence>
<feature type="chain" id="PRO_5042092988" evidence="2">
    <location>
        <begin position="25"/>
        <end position="631"/>
    </location>
</feature>
<dbReference type="InterPro" id="IPR040756">
    <property type="entry name" value="Peptidase_M61_N"/>
</dbReference>
<keyword evidence="2" id="KW-0732">Signal</keyword>
<dbReference type="AlphaFoldDB" id="A0AAE9MPC6"/>
<dbReference type="Proteomes" id="UP001056837">
    <property type="component" value="Chromosome"/>
</dbReference>
<feature type="compositionally biased region" description="Basic and acidic residues" evidence="1">
    <location>
        <begin position="610"/>
        <end position="631"/>
    </location>
</feature>
<dbReference type="InterPro" id="IPR027268">
    <property type="entry name" value="Peptidase_M4/M1_CTD_sf"/>
</dbReference>
<dbReference type="SUPFAM" id="SSF50156">
    <property type="entry name" value="PDZ domain-like"/>
    <property type="match status" value="1"/>
</dbReference>
<organism evidence="5 6">
    <name type="scientific">Tenacibaculum mesophilum</name>
    <dbReference type="NCBI Taxonomy" id="104268"/>
    <lineage>
        <taxon>Bacteria</taxon>
        <taxon>Pseudomonadati</taxon>
        <taxon>Bacteroidota</taxon>
        <taxon>Flavobacteriia</taxon>
        <taxon>Flavobacteriales</taxon>
        <taxon>Flavobacteriaceae</taxon>
        <taxon>Tenacibaculum</taxon>
    </lineage>
</organism>